<gene>
    <name evidence="1" type="ORF">SASPL_117792</name>
</gene>
<dbReference type="InterPro" id="IPR046341">
    <property type="entry name" value="SET_dom_sf"/>
</dbReference>
<dbReference type="GO" id="GO:0016279">
    <property type="term" value="F:protein-lysine N-methyltransferase activity"/>
    <property type="evidence" value="ECO:0007669"/>
    <property type="project" value="TreeGrafter"/>
</dbReference>
<dbReference type="AlphaFoldDB" id="A0A8X8ZXX0"/>
<name>A0A8X8ZXX0_SALSN</name>
<dbReference type="Gene3D" id="3.90.1410.10">
    <property type="entry name" value="set domain protein methyltransferase, domain 1"/>
    <property type="match status" value="1"/>
</dbReference>
<comment type="caution">
    <text evidence="1">The sequence shown here is derived from an EMBL/GenBank/DDBJ whole genome shotgun (WGS) entry which is preliminary data.</text>
</comment>
<dbReference type="Proteomes" id="UP000298416">
    <property type="component" value="Unassembled WGS sequence"/>
</dbReference>
<organism evidence="1">
    <name type="scientific">Salvia splendens</name>
    <name type="common">Scarlet sage</name>
    <dbReference type="NCBI Taxonomy" id="180675"/>
    <lineage>
        <taxon>Eukaryota</taxon>
        <taxon>Viridiplantae</taxon>
        <taxon>Streptophyta</taxon>
        <taxon>Embryophyta</taxon>
        <taxon>Tracheophyta</taxon>
        <taxon>Spermatophyta</taxon>
        <taxon>Magnoliopsida</taxon>
        <taxon>eudicotyledons</taxon>
        <taxon>Gunneridae</taxon>
        <taxon>Pentapetalae</taxon>
        <taxon>asterids</taxon>
        <taxon>lamiids</taxon>
        <taxon>Lamiales</taxon>
        <taxon>Lamiaceae</taxon>
        <taxon>Nepetoideae</taxon>
        <taxon>Mentheae</taxon>
        <taxon>Salviinae</taxon>
        <taxon>Salvia</taxon>
        <taxon>Salvia subgen. Calosphace</taxon>
        <taxon>core Calosphace</taxon>
    </lineage>
</organism>
<reference evidence="1" key="1">
    <citation type="submission" date="2018-01" db="EMBL/GenBank/DDBJ databases">
        <authorList>
            <person name="Mao J.F."/>
        </authorList>
    </citation>
    <scope>NUCLEOTIDE SEQUENCE</scope>
    <source>
        <strain evidence="1">Huo1</strain>
        <tissue evidence="1">Leaf</tissue>
    </source>
</reference>
<reference evidence="1" key="2">
    <citation type="submission" date="2020-08" db="EMBL/GenBank/DDBJ databases">
        <title>Plant Genome Project.</title>
        <authorList>
            <person name="Zhang R.-G."/>
        </authorList>
    </citation>
    <scope>NUCLEOTIDE SEQUENCE</scope>
    <source>
        <strain evidence="1">Huo1</strain>
        <tissue evidence="1">Leaf</tissue>
    </source>
</reference>
<dbReference type="PANTHER" id="PTHR13271:SF103">
    <property type="entry name" value="N-METHYLTRANSFERASE DOMAIN AND SET DOMAIN CONTAINING PROTEIN-RELATED"/>
    <property type="match status" value="1"/>
</dbReference>
<evidence type="ECO:0000313" key="1">
    <source>
        <dbReference type="EMBL" id="KAG6421242.1"/>
    </source>
</evidence>
<dbReference type="SUPFAM" id="SSF82199">
    <property type="entry name" value="SET domain"/>
    <property type="match status" value="1"/>
</dbReference>
<proteinExistence type="predicted"/>
<dbReference type="PANTHER" id="PTHR13271">
    <property type="entry name" value="UNCHARACTERIZED PUTATIVE METHYLTRANSFERASE"/>
    <property type="match status" value="1"/>
</dbReference>
<dbReference type="EMBL" id="PNBA02000006">
    <property type="protein sequence ID" value="KAG6421242.1"/>
    <property type="molecule type" value="Genomic_DNA"/>
</dbReference>
<evidence type="ECO:0000313" key="2">
    <source>
        <dbReference type="Proteomes" id="UP000298416"/>
    </source>
</evidence>
<sequence>MIGDINFYGLDNSGKLRTCLIPVASFLNHSTCPHIMHYGRIDASTNSLKFSLSRTCFSGEQCFLSYGNFSSSHLLTFYGFLPRGDNPYDIIPLGTFPYVYLSGLVVMMLDIDAAEDEDSEDGPPASKWSSHMVRGTWLSKNHKIFHYGLPSPLLDHLRRARNPTCQPNTSTRELLEADLDVLGGLSSTFEGMMEALSHENQEDRESAGWDVKLATEFKSLQRKIISSILASCDSGCKMLESELCKQRV</sequence>
<protein>
    <recommendedName>
        <fullName evidence="3">SET domain-containing protein</fullName>
    </recommendedName>
</protein>
<accession>A0A8X8ZXX0</accession>
<keyword evidence="2" id="KW-1185">Reference proteome</keyword>
<evidence type="ECO:0008006" key="3">
    <source>
        <dbReference type="Google" id="ProtNLM"/>
    </source>
</evidence>
<dbReference type="InterPro" id="IPR050600">
    <property type="entry name" value="SETD3_SETD6_MTase"/>
</dbReference>